<comment type="caution">
    <text evidence="7">The sequence shown here is derived from an EMBL/GenBank/DDBJ whole genome shotgun (WGS) entry which is preliminary data.</text>
</comment>
<dbReference type="SUPFAM" id="SSF53901">
    <property type="entry name" value="Thiolase-like"/>
    <property type="match status" value="2"/>
</dbReference>
<reference evidence="7 8" key="1">
    <citation type="submission" date="2013-10" db="EMBL/GenBank/DDBJ databases">
        <title>The Genome Sequence of Acinetobacter lwoffii NIPH 512.</title>
        <authorList>
            <consortium name="The Broad Institute Genomics Platform"/>
            <consortium name="The Broad Institute Genome Sequencing Center for Infectious Disease"/>
            <person name="Cerqueira G."/>
            <person name="Feldgarden M."/>
            <person name="Courvalin P."/>
            <person name="Grillot-Courvalin C."/>
            <person name="Clermont D."/>
            <person name="Rocha E."/>
            <person name="Yoon E.-J."/>
            <person name="Nemec A."/>
            <person name="Young S.K."/>
            <person name="Zeng Q."/>
            <person name="Gargeya S."/>
            <person name="Fitzgerald M."/>
            <person name="Abouelleil A."/>
            <person name="Alvarado L."/>
            <person name="Berlin A.M."/>
            <person name="Chapman S.B."/>
            <person name="Gainer-Dewar J."/>
            <person name="Goldberg J."/>
            <person name="Gnerre S."/>
            <person name="Griggs A."/>
            <person name="Gujja S."/>
            <person name="Hansen M."/>
            <person name="Howarth C."/>
            <person name="Imamovic A."/>
            <person name="Ireland A."/>
            <person name="Larimer J."/>
            <person name="McCowan C."/>
            <person name="Murphy C."/>
            <person name="Pearson M."/>
            <person name="Poon T.W."/>
            <person name="Priest M."/>
            <person name="Roberts A."/>
            <person name="Saif S."/>
            <person name="Shea T."/>
            <person name="Sykes S."/>
            <person name="Wortman J."/>
            <person name="Nusbaum C."/>
            <person name="Birren B."/>
        </authorList>
    </citation>
    <scope>NUCLEOTIDE SEQUENCE [LARGE SCALE GENOMIC DNA]</scope>
    <source>
        <strain evidence="7 8">NIPH 512</strain>
    </source>
</reference>
<dbReference type="InterPro" id="IPR016039">
    <property type="entry name" value="Thiolase-like"/>
</dbReference>
<dbReference type="CDD" id="cd00751">
    <property type="entry name" value="thiolase"/>
    <property type="match status" value="1"/>
</dbReference>
<dbReference type="InterPro" id="IPR020616">
    <property type="entry name" value="Thiolase_N"/>
</dbReference>
<keyword evidence="2 4" id="KW-0808">Transferase</keyword>
<gene>
    <name evidence="7" type="ORF">P800_01076</name>
</gene>
<dbReference type="Gene3D" id="3.40.47.10">
    <property type="match status" value="2"/>
</dbReference>
<dbReference type="PIRSF" id="PIRSF000429">
    <property type="entry name" value="Ac-CoA_Ac_transf"/>
    <property type="match status" value="1"/>
</dbReference>
<dbReference type="PROSITE" id="PS00098">
    <property type="entry name" value="THIOLASE_1"/>
    <property type="match status" value="1"/>
</dbReference>
<dbReference type="PROSITE" id="PS51257">
    <property type="entry name" value="PROKAR_LIPOPROTEIN"/>
    <property type="match status" value="1"/>
</dbReference>
<evidence type="ECO:0000313" key="7">
    <source>
        <dbReference type="EMBL" id="ESJ96253.1"/>
    </source>
</evidence>
<dbReference type="PROSITE" id="PS00099">
    <property type="entry name" value="THIOLASE_3"/>
    <property type="match status" value="1"/>
</dbReference>
<dbReference type="Proteomes" id="UP000018465">
    <property type="component" value="Unassembled WGS sequence"/>
</dbReference>
<dbReference type="NCBIfam" id="TIGR01930">
    <property type="entry name" value="AcCoA-C-Actrans"/>
    <property type="match status" value="1"/>
</dbReference>
<proteinExistence type="inferred from homology"/>
<evidence type="ECO:0008006" key="9">
    <source>
        <dbReference type="Google" id="ProtNLM"/>
    </source>
</evidence>
<dbReference type="Pfam" id="PF00108">
    <property type="entry name" value="Thiolase_N"/>
    <property type="match status" value="1"/>
</dbReference>
<sequence length="397" mass="41347">MMKKDETKMIVIVDAVRTAMGGFQGSLSSCTAPDLGAVAIKEVVARAGLAANDIDEVIIGCVLPAGLKQGPARQAMRQAGLPDSTGATTINKICGSGMKAVMQAADAIKAGSAEIVVAGGMESMSNAPYLMEKARAGFRMGHGKVIDHMFQEGLEDAETGLSMGILAQEMADKKGYTREQQDDYAIGSLNKAVTAVQQGFFKDEIVPVTVSSRKGDVVVEQDEQPLNAKADKIPTLRPAFKKDGTITAANASSISDGASALVITSSEIAAQRNLKPLANIVAYANHSQHPSEFTIAPVGAIEKILKKTGWDAQDVDLWEINEAFAMVTMLAIDGFKLDPAKVNINGGACALGHPLGSSGSRIIVTLIHALKRTGGKKGIASLCIGGGEATAIAVELV</sequence>
<evidence type="ECO:0000256" key="2">
    <source>
        <dbReference type="ARBA" id="ARBA00022679"/>
    </source>
</evidence>
<feature type="domain" description="Thiolase C-terminal" evidence="6">
    <location>
        <begin position="274"/>
        <end position="395"/>
    </location>
</feature>
<dbReference type="Pfam" id="PF02803">
    <property type="entry name" value="Thiolase_C"/>
    <property type="match status" value="1"/>
</dbReference>
<dbReference type="PANTHER" id="PTHR18919:SF164">
    <property type="entry name" value="ACETYL-COA ACETYLTRANSFERASE"/>
    <property type="match status" value="1"/>
</dbReference>
<protein>
    <recommendedName>
        <fullName evidence="9">Acetyl-CoA C-acetyltransferase</fullName>
    </recommendedName>
</protein>
<evidence type="ECO:0000256" key="3">
    <source>
        <dbReference type="ARBA" id="ARBA00023315"/>
    </source>
</evidence>
<dbReference type="InterPro" id="IPR020617">
    <property type="entry name" value="Thiolase_C"/>
</dbReference>
<dbReference type="InterPro" id="IPR020615">
    <property type="entry name" value="Thiolase_acyl_enz_int_AS"/>
</dbReference>
<name>A0ABN0Q0B7_ACILW</name>
<dbReference type="EMBL" id="AYHO01000002">
    <property type="protein sequence ID" value="ESJ96253.1"/>
    <property type="molecule type" value="Genomic_DNA"/>
</dbReference>
<dbReference type="PANTHER" id="PTHR18919">
    <property type="entry name" value="ACETYL-COA C-ACYLTRANSFERASE"/>
    <property type="match status" value="1"/>
</dbReference>
<evidence type="ECO:0000256" key="1">
    <source>
        <dbReference type="ARBA" id="ARBA00010982"/>
    </source>
</evidence>
<evidence type="ECO:0000259" key="6">
    <source>
        <dbReference type="Pfam" id="PF02803"/>
    </source>
</evidence>
<evidence type="ECO:0000313" key="8">
    <source>
        <dbReference type="Proteomes" id="UP000018465"/>
    </source>
</evidence>
<evidence type="ECO:0000256" key="4">
    <source>
        <dbReference type="RuleBase" id="RU003557"/>
    </source>
</evidence>
<dbReference type="InterPro" id="IPR020610">
    <property type="entry name" value="Thiolase_AS"/>
</dbReference>
<organism evidence="7 8">
    <name type="scientific">Acinetobacter lwoffii NCTC 5866 = CIP 64.10 = NIPH 512</name>
    <dbReference type="NCBI Taxonomy" id="981327"/>
    <lineage>
        <taxon>Bacteria</taxon>
        <taxon>Pseudomonadati</taxon>
        <taxon>Pseudomonadota</taxon>
        <taxon>Gammaproteobacteria</taxon>
        <taxon>Moraxellales</taxon>
        <taxon>Moraxellaceae</taxon>
        <taxon>Acinetobacter</taxon>
    </lineage>
</organism>
<keyword evidence="8" id="KW-1185">Reference proteome</keyword>
<feature type="domain" description="Thiolase N-terminal" evidence="5">
    <location>
        <begin position="10"/>
        <end position="266"/>
    </location>
</feature>
<keyword evidence="3 4" id="KW-0012">Acyltransferase</keyword>
<accession>A0ABN0Q0B7</accession>
<dbReference type="InterPro" id="IPR002155">
    <property type="entry name" value="Thiolase"/>
</dbReference>
<evidence type="ECO:0000259" key="5">
    <source>
        <dbReference type="Pfam" id="PF00108"/>
    </source>
</evidence>
<comment type="similarity">
    <text evidence="1 4">Belongs to the thiolase-like superfamily. Thiolase family.</text>
</comment>